<evidence type="ECO:0000313" key="13">
    <source>
        <dbReference type="EMBL" id="QEH93814.1"/>
    </source>
</evidence>
<evidence type="ECO:0000256" key="10">
    <source>
        <dbReference type="SAM" id="Phobius"/>
    </source>
</evidence>
<evidence type="ECO:0000256" key="8">
    <source>
        <dbReference type="ARBA" id="ARBA00023136"/>
    </source>
</evidence>
<dbReference type="GO" id="GO:0004715">
    <property type="term" value="F:non-membrane spanning protein tyrosine kinase activity"/>
    <property type="evidence" value="ECO:0007669"/>
    <property type="project" value="UniProtKB-EC"/>
</dbReference>
<evidence type="ECO:0000256" key="4">
    <source>
        <dbReference type="ARBA" id="ARBA00022692"/>
    </source>
</evidence>
<feature type="transmembrane region" description="Helical" evidence="10">
    <location>
        <begin position="172"/>
        <end position="193"/>
    </location>
</feature>
<evidence type="ECO:0000256" key="3">
    <source>
        <dbReference type="ARBA" id="ARBA00022475"/>
    </source>
</evidence>
<evidence type="ECO:0000256" key="7">
    <source>
        <dbReference type="ARBA" id="ARBA00022989"/>
    </source>
</evidence>
<dbReference type="CDD" id="cd05387">
    <property type="entry name" value="BY-kinase"/>
    <property type="match status" value="1"/>
</dbReference>
<evidence type="ECO:0000256" key="6">
    <source>
        <dbReference type="ARBA" id="ARBA00022840"/>
    </source>
</evidence>
<dbReference type="Gene3D" id="3.40.50.300">
    <property type="entry name" value="P-loop containing nucleotide triphosphate hydrolases"/>
    <property type="match status" value="1"/>
</dbReference>
<keyword evidence="4 10" id="KW-0812">Transmembrane</keyword>
<dbReference type="EC" id="2.7.10.2" evidence="13"/>
<dbReference type="PANTHER" id="PTHR32309:SF13">
    <property type="entry name" value="FERRIC ENTEROBACTIN TRANSPORT PROTEIN FEPE"/>
    <property type="match status" value="1"/>
</dbReference>
<comment type="similarity">
    <text evidence="2">Belongs to the CpsC/CapA family.</text>
</comment>
<dbReference type="InterPro" id="IPR002586">
    <property type="entry name" value="CobQ/CobB/MinD/ParA_Nub-bd_dom"/>
</dbReference>
<evidence type="ECO:0000256" key="2">
    <source>
        <dbReference type="ARBA" id="ARBA00006683"/>
    </source>
</evidence>
<dbReference type="InterPro" id="IPR027417">
    <property type="entry name" value="P-loop_NTPase"/>
</dbReference>
<sequence>MELQSYLRALRKRWRIIVGCTLIALSLAALLTLLTPKTYSSSIRFFVSTADASNNSQLAQGGTFTQDRVKSYTELMTTPRVLQPVADELKIKDGASSIEPKVVAKAAPDTVIIDTTVTDTNPNRAKAIATSLGTQFPKSVDELERVSDSKPSPVKVTLVQTPTKSEKVGPNWLTNLVLAGLLGLLAGTALALLRDRLDTKIRNKDDVEAAAEDITVLGAIPFDSDAPKHPLILEADPHSSRAEAFRSLRTNLQFVDAAKHPQVLTVTSSLAGEGKTTTTANLAFALANSGSSVCLIEGDLRRPRLLSYLGLEGGVGLTDVLIGRVALKDVAQRFGEHRLMVIGSGATPPNPSELLGSEPMKAVLDDLRGRFDYVVVDAPPLLPVTDAAVLSTQTDGTVLVAGADIVNRDQMLEALEMLDAVSANILGVVVNRVQRGSRGNYYNYRYESFENEEAPQADPEAKAVVEATWSGAGRTGGEPAPRRRRERLGR</sequence>
<keyword evidence="5" id="KW-0547">Nucleotide-binding</keyword>
<dbReference type="InterPro" id="IPR050445">
    <property type="entry name" value="Bact_polysacc_biosynth/exp"/>
</dbReference>
<dbReference type="Proteomes" id="UP000323565">
    <property type="component" value="Chromosome"/>
</dbReference>
<evidence type="ECO:0000313" key="14">
    <source>
        <dbReference type="Proteomes" id="UP000323565"/>
    </source>
</evidence>
<evidence type="ECO:0000259" key="11">
    <source>
        <dbReference type="Pfam" id="PF01656"/>
    </source>
</evidence>
<dbReference type="Pfam" id="PF02706">
    <property type="entry name" value="Wzz"/>
    <property type="match status" value="1"/>
</dbReference>
<evidence type="ECO:0000259" key="12">
    <source>
        <dbReference type="Pfam" id="PF02706"/>
    </source>
</evidence>
<evidence type="ECO:0000256" key="5">
    <source>
        <dbReference type="ARBA" id="ARBA00022741"/>
    </source>
</evidence>
<dbReference type="InterPro" id="IPR003856">
    <property type="entry name" value="LPS_length_determ_N"/>
</dbReference>
<dbReference type="InterPro" id="IPR005702">
    <property type="entry name" value="Wzc-like_C"/>
</dbReference>
<keyword evidence="14" id="KW-1185">Reference proteome</keyword>
<keyword evidence="7 10" id="KW-1133">Transmembrane helix</keyword>
<dbReference type="Pfam" id="PF01656">
    <property type="entry name" value="CbiA"/>
    <property type="match status" value="1"/>
</dbReference>
<organism evidence="13 14">
    <name type="scientific">Dermacoccus abyssi</name>
    <dbReference type="NCBI Taxonomy" id="322596"/>
    <lineage>
        <taxon>Bacteria</taxon>
        <taxon>Bacillati</taxon>
        <taxon>Actinomycetota</taxon>
        <taxon>Actinomycetes</taxon>
        <taxon>Micrococcales</taxon>
        <taxon>Dermacoccaceae</taxon>
        <taxon>Dermacoccus</taxon>
    </lineage>
</organism>
<keyword evidence="3" id="KW-1003">Cell membrane</keyword>
<comment type="subcellular location">
    <subcellularLocation>
        <location evidence="1">Cell membrane</location>
        <topology evidence="1">Multi-pass membrane protein</topology>
    </subcellularLocation>
</comment>
<feature type="domain" description="Polysaccharide chain length determinant N-terminal" evidence="12">
    <location>
        <begin position="2"/>
        <end position="89"/>
    </location>
</feature>
<gene>
    <name evidence="13" type="ORF">FV141_09935</name>
</gene>
<dbReference type="SUPFAM" id="SSF52540">
    <property type="entry name" value="P-loop containing nucleoside triphosphate hydrolases"/>
    <property type="match status" value="1"/>
</dbReference>
<dbReference type="NCBIfam" id="TIGR01007">
    <property type="entry name" value="eps_fam"/>
    <property type="match status" value="1"/>
</dbReference>
<keyword evidence="8 10" id="KW-0472">Membrane</keyword>
<keyword evidence="13" id="KW-0808">Transferase</keyword>
<reference evidence="13 14" key="1">
    <citation type="submission" date="2019-08" db="EMBL/GenBank/DDBJ databases">
        <title>Dermacoccus abyssi strain HZAU 226, whole genome Nanopore sequencing project.</title>
        <authorList>
            <person name="Guo A."/>
            <person name="Zhang X."/>
            <person name="Ruan Y."/>
            <person name="Liu W."/>
            <person name="Chen Q."/>
            <person name="Gu L."/>
        </authorList>
    </citation>
    <scope>NUCLEOTIDE SEQUENCE [LARGE SCALE GENOMIC DNA]</scope>
    <source>
        <strain evidence="13 14">HZAU 226</strain>
    </source>
</reference>
<evidence type="ECO:0000256" key="9">
    <source>
        <dbReference type="SAM" id="MobiDB-lite"/>
    </source>
</evidence>
<dbReference type="EMBL" id="CP043031">
    <property type="protein sequence ID" value="QEH93814.1"/>
    <property type="molecule type" value="Genomic_DNA"/>
</dbReference>
<proteinExistence type="inferred from homology"/>
<accession>A0ABX5ZAK6</accession>
<name>A0ABX5ZAK6_9MICO</name>
<feature type="region of interest" description="Disordered" evidence="9">
    <location>
        <begin position="468"/>
        <end position="490"/>
    </location>
</feature>
<keyword evidence="6" id="KW-0067">ATP-binding</keyword>
<evidence type="ECO:0000256" key="1">
    <source>
        <dbReference type="ARBA" id="ARBA00004651"/>
    </source>
</evidence>
<dbReference type="PANTHER" id="PTHR32309">
    <property type="entry name" value="TYROSINE-PROTEIN KINASE"/>
    <property type="match status" value="1"/>
</dbReference>
<protein>
    <submittedName>
        <fullName evidence="13">Polysaccharide biosynthesis tyrosine autokinase</fullName>
        <ecNumber evidence="13">2.7.10.2</ecNumber>
    </submittedName>
</protein>
<feature type="domain" description="CobQ/CobB/MinD/ParA nucleotide binding" evidence="11">
    <location>
        <begin position="265"/>
        <end position="440"/>
    </location>
</feature>